<dbReference type="AlphaFoldDB" id="B5YFQ3"/>
<organism evidence="1 2">
    <name type="scientific">Thermodesulfovibrio yellowstonii (strain ATCC 51303 / DSM 11347 / YP87)</name>
    <dbReference type="NCBI Taxonomy" id="289376"/>
    <lineage>
        <taxon>Bacteria</taxon>
        <taxon>Pseudomonadati</taxon>
        <taxon>Nitrospirota</taxon>
        <taxon>Thermodesulfovibrionia</taxon>
        <taxon>Thermodesulfovibrionales</taxon>
        <taxon>Thermodesulfovibrionaceae</taxon>
        <taxon>Thermodesulfovibrio</taxon>
    </lineage>
</organism>
<evidence type="ECO:0000313" key="1">
    <source>
        <dbReference type="EMBL" id="ACI21737.1"/>
    </source>
</evidence>
<proteinExistence type="predicted"/>
<reference evidence="2" key="1">
    <citation type="submission" date="2008-08" db="EMBL/GenBank/DDBJ databases">
        <title>The complete genome sequence of Thermodesulfovibrio yellowstonii strain ATCC 51303 / DSM 11347 / YP87.</title>
        <authorList>
            <person name="Dodson R.J."/>
            <person name="Durkin A.S."/>
            <person name="Wu M."/>
            <person name="Eisen J."/>
            <person name="Sutton G."/>
        </authorList>
    </citation>
    <scope>NUCLEOTIDE SEQUENCE [LARGE SCALE GENOMIC DNA]</scope>
    <source>
        <strain evidence="2">ATCC 51303 / DSM 11347 / YP87</strain>
    </source>
</reference>
<name>B5YFQ3_THEYD</name>
<dbReference type="InParanoid" id="B5YFQ3"/>
<reference evidence="1 2" key="2">
    <citation type="journal article" date="2015" name="Genome Announc.">
        <title>Genome Sequence of the Sulfate-Reducing Thermophilic Bacterium Thermodesulfovibrio yellowstonii Strain DSM 11347T (Phylum Nitrospirae).</title>
        <authorList>
            <person name="Bhatnagar S."/>
            <person name="Badger J.H."/>
            <person name="Madupu R."/>
            <person name="Khouri H.M."/>
            <person name="O'Connor E.M."/>
            <person name="Robb F.T."/>
            <person name="Ward N.L."/>
            <person name="Eisen J.A."/>
        </authorList>
    </citation>
    <scope>NUCLEOTIDE SEQUENCE [LARGE SCALE GENOMIC DNA]</scope>
    <source>
        <strain evidence="2">ATCC 51303 / DSM 11347 / YP87</strain>
    </source>
</reference>
<dbReference type="STRING" id="289376.THEYE_A1287"/>
<keyword evidence="2" id="KW-1185">Reference proteome</keyword>
<dbReference type="EnsemblBacteria" id="ACI21737">
    <property type="protein sequence ID" value="ACI21737"/>
    <property type="gene ID" value="THEYE_A1287"/>
</dbReference>
<dbReference type="PATRIC" id="fig|289376.4.peg.1257"/>
<gene>
    <name evidence="1" type="ordered locus">THEYE_A1287</name>
</gene>
<dbReference type="Proteomes" id="UP000000718">
    <property type="component" value="Chromosome"/>
</dbReference>
<dbReference type="HOGENOM" id="CLU_3141732_0_0_0"/>
<evidence type="ECO:0000313" key="2">
    <source>
        <dbReference type="Proteomes" id="UP000000718"/>
    </source>
</evidence>
<dbReference type="RefSeq" id="WP_012546444.1">
    <property type="nucleotide sequence ID" value="NC_011296.1"/>
</dbReference>
<dbReference type="KEGG" id="tye:THEYE_A1287"/>
<dbReference type="EMBL" id="CP001147">
    <property type="protein sequence ID" value="ACI21737.1"/>
    <property type="molecule type" value="Genomic_DNA"/>
</dbReference>
<accession>B5YFQ3</accession>
<sequence>MSKEVHTIKDRLVYTEPLKSGHGVHQGVVAKIKPQKTISLDEALKNICI</sequence>
<protein>
    <submittedName>
        <fullName evidence="1">Uncharacterized protein</fullName>
    </submittedName>
</protein>